<protein>
    <recommendedName>
        <fullName evidence="5">NAD-dependent epimerase/dehydratase domain-containing protein</fullName>
    </recommendedName>
</protein>
<evidence type="ECO:0000256" key="2">
    <source>
        <dbReference type="ARBA" id="ARBA00022793"/>
    </source>
</evidence>
<gene>
    <name evidence="6" type="ORF">A3C12_01285</name>
</gene>
<dbReference type="PANTHER" id="PTHR43078:SF6">
    <property type="entry name" value="UDP-GLUCURONIC ACID DECARBOXYLASE 1"/>
    <property type="match status" value="1"/>
</dbReference>
<feature type="domain" description="NAD-dependent epimerase/dehydratase" evidence="5">
    <location>
        <begin position="28"/>
        <end position="306"/>
    </location>
</feature>
<keyword evidence="4" id="KW-0456">Lyase</keyword>
<name>A0A1G2KQL4_9BACT</name>
<keyword evidence="2" id="KW-0210">Decarboxylase</keyword>
<proteinExistence type="predicted"/>
<dbReference type="InterPro" id="IPR044516">
    <property type="entry name" value="UXS-like"/>
</dbReference>
<reference evidence="6 7" key="1">
    <citation type="journal article" date="2016" name="Nat. Commun.">
        <title>Thousands of microbial genomes shed light on interconnected biogeochemical processes in an aquifer system.</title>
        <authorList>
            <person name="Anantharaman K."/>
            <person name="Brown C.T."/>
            <person name="Hug L.A."/>
            <person name="Sharon I."/>
            <person name="Castelle C.J."/>
            <person name="Probst A.J."/>
            <person name="Thomas B.C."/>
            <person name="Singh A."/>
            <person name="Wilkins M.J."/>
            <person name="Karaoz U."/>
            <person name="Brodie E.L."/>
            <person name="Williams K.H."/>
            <person name="Hubbard S.S."/>
            <person name="Banfield J.F."/>
        </authorList>
    </citation>
    <scope>NUCLEOTIDE SEQUENCE [LARGE SCALE GENOMIC DNA]</scope>
</reference>
<dbReference type="InterPro" id="IPR001509">
    <property type="entry name" value="Epimerase_deHydtase"/>
</dbReference>
<organism evidence="6 7">
    <name type="scientific">Candidatus Sungbacteria bacterium RIFCSPHIGHO2_02_FULL_49_20</name>
    <dbReference type="NCBI Taxonomy" id="1802272"/>
    <lineage>
        <taxon>Bacteria</taxon>
        <taxon>Candidatus Sungiibacteriota</taxon>
    </lineage>
</organism>
<dbReference type="GO" id="GO:0042732">
    <property type="term" value="P:D-xylose metabolic process"/>
    <property type="evidence" value="ECO:0007669"/>
    <property type="project" value="InterPro"/>
</dbReference>
<dbReference type="Pfam" id="PF01370">
    <property type="entry name" value="Epimerase"/>
    <property type="match status" value="1"/>
</dbReference>
<dbReference type="GO" id="GO:0048040">
    <property type="term" value="F:UDP-glucuronate decarboxylase activity"/>
    <property type="evidence" value="ECO:0007669"/>
    <property type="project" value="TreeGrafter"/>
</dbReference>
<evidence type="ECO:0000256" key="3">
    <source>
        <dbReference type="ARBA" id="ARBA00023027"/>
    </source>
</evidence>
<keyword evidence="3" id="KW-0520">NAD</keyword>
<dbReference type="SUPFAM" id="SSF51735">
    <property type="entry name" value="NAD(P)-binding Rossmann-fold domains"/>
    <property type="match status" value="1"/>
</dbReference>
<dbReference type="EMBL" id="MHQK01000048">
    <property type="protein sequence ID" value="OHA00761.1"/>
    <property type="molecule type" value="Genomic_DNA"/>
</dbReference>
<dbReference type="InterPro" id="IPR036291">
    <property type="entry name" value="NAD(P)-bd_dom_sf"/>
</dbReference>
<evidence type="ECO:0000256" key="1">
    <source>
        <dbReference type="ARBA" id="ARBA00001911"/>
    </source>
</evidence>
<evidence type="ECO:0000259" key="5">
    <source>
        <dbReference type="Pfam" id="PF01370"/>
    </source>
</evidence>
<evidence type="ECO:0000256" key="4">
    <source>
        <dbReference type="ARBA" id="ARBA00023239"/>
    </source>
</evidence>
<dbReference type="GO" id="GO:0005737">
    <property type="term" value="C:cytoplasm"/>
    <property type="evidence" value="ECO:0007669"/>
    <property type="project" value="TreeGrafter"/>
</dbReference>
<dbReference type="Gene3D" id="3.40.50.720">
    <property type="entry name" value="NAD(P)-binding Rossmann-like Domain"/>
    <property type="match status" value="1"/>
</dbReference>
<dbReference type="GO" id="GO:0070403">
    <property type="term" value="F:NAD+ binding"/>
    <property type="evidence" value="ECO:0007669"/>
    <property type="project" value="InterPro"/>
</dbReference>
<evidence type="ECO:0000313" key="6">
    <source>
        <dbReference type="EMBL" id="OHA00761.1"/>
    </source>
</evidence>
<comment type="caution">
    <text evidence="6">The sequence shown here is derived from an EMBL/GenBank/DDBJ whole genome shotgun (WGS) entry which is preliminary data.</text>
</comment>
<accession>A0A1G2KQL4</accession>
<evidence type="ECO:0000313" key="7">
    <source>
        <dbReference type="Proteomes" id="UP000178710"/>
    </source>
</evidence>
<comment type="cofactor">
    <cofactor evidence="1">
        <name>NAD(+)</name>
        <dbReference type="ChEBI" id="CHEBI:57540"/>
    </cofactor>
</comment>
<dbReference type="Proteomes" id="UP000178710">
    <property type="component" value="Unassembled WGS sequence"/>
</dbReference>
<dbReference type="PANTHER" id="PTHR43078">
    <property type="entry name" value="UDP-GLUCURONIC ACID DECARBOXYLASE-RELATED"/>
    <property type="match status" value="1"/>
</dbReference>
<sequence length="390" mass="43890">MNEIIQEDLESIVTVLGEGARVFEDKTVLITGGAGFLGSYFVGVLHLLNEKVLKKPCRILVLDNFITGSRGGLTHQIQSSHLAKYEVDITKTLPHVVAHLMSMRETPTIRRPPTSVLNQELQDLFFASTPIDYIIHAAGLASPVFYRKYPLETIDVTISGTKNLMELACHKNTKSFLLFSSSEIYGDPDPKYVPTPETYRGNVSSIGPRACYDESKRLAETIGMVYYEFYGVPVKIVRPFNVYGPGMKPDDRRVIPAFLSSALSGNPLPVHDRGNQTRTFCYISDAVTGFLQVLISKKGGEVYNVGNDQEEITMKDLARMVKQIMPEQDVQMKLIEYPAGYPADEPQRRCPDLEKIRYELGYHTKINLETGLKRTLKWYQDSFSPTSFEV</sequence>
<dbReference type="AlphaFoldDB" id="A0A1G2KQL4"/>